<name>A0ABT4JY53_9GAMM</name>
<dbReference type="PROSITE" id="PS51257">
    <property type="entry name" value="PROKAR_LIPOPROTEIN"/>
    <property type="match status" value="1"/>
</dbReference>
<accession>A0ABT4JY53</accession>
<dbReference type="RefSeq" id="WP_269127244.1">
    <property type="nucleotide sequence ID" value="NZ_JAPUBN010000020.1"/>
</dbReference>
<feature type="signal peptide" evidence="1">
    <location>
        <begin position="1"/>
        <end position="23"/>
    </location>
</feature>
<comment type="caution">
    <text evidence="2">The sequence shown here is derived from an EMBL/GenBank/DDBJ whole genome shotgun (WGS) entry which is preliminary data.</text>
</comment>
<organism evidence="2 3">
    <name type="scientific">Marinomonas phaeophyticola</name>
    <dbReference type="NCBI Taxonomy" id="3004091"/>
    <lineage>
        <taxon>Bacteria</taxon>
        <taxon>Pseudomonadati</taxon>
        <taxon>Pseudomonadota</taxon>
        <taxon>Gammaproteobacteria</taxon>
        <taxon>Oceanospirillales</taxon>
        <taxon>Oceanospirillaceae</taxon>
        <taxon>Marinomonas</taxon>
    </lineage>
</organism>
<keyword evidence="1" id="KW-0732">Signal</keyword>
<evidence type="ECO:0000313" key="2">
    <source>
        <dbReference type="EMBL" id="MCZ2723150.1"/>
    </source>
</evidence>
<proteinExistence type="predicted"/>
<evidence type="ECO:0000256" key="1">
    <source>
        <dbReference type="SAM" id="SignalP"/>
    </source>
</evidence>
<gene>
    <name evidence="2" type="ORF">O1D97_16405</name>
</gene>
<sequence>MVKKSLITKIVFVNVLMANSLVACSVLDTPLSFQESELESIQLSDGFRLELQTIPWAAREFRQYQDQDGNKAFATYRQGGKLLATGFSDEKLTKELAFSEALRLCHAYAKVEIGCNIEHFEASLEEPIDLSLYPPEVIGFPDVTHFDYYQKQRGHKAIAGNASGILGGIASTELMAQKKAINQCRRNTHFSAPDCYIIASE</sequence>
<keyword evidence="3" id="KW-1185">Reference proteome</keyword>
<feature type="chain" id="PRO_5045957565" description="DUF4189 domain-containing protein" evidence="1">
    <location>
        <begin position="24"/>
        <end position="201"/>
    </location>
</feature>
<evidence type="ECO:0008006" key="4">
    <source>
        <dbReference type="Google" id="ProtNLM"/>
    </source>
</evidence>
<reference evidence="2" key="1">
    <citation type="submission" date="2022-12" db="EMBL/GenBank/DDBJ databases">
        <title>Marinomonas 15G1-11 sp. nov, isolated from marine algae.</title>
        <authorList>
            <person name="Butt M."/>
            <person name="Choi D.G."/>
            <person name="Kim J.M."/>
            <person name="Lee J.K."/>
            <person name="Baek J.H."/>
            <person name="Jeon C.O."/>
        </authorList>
    </citation>
    <scope>NUCLEOTIDE SEQUENCE</scope>
    <source>
        <strain evidence="2">15G1-11</strain>
    </source>
</reference>
<evidence type="ECO:0000313" key="3">
    <source>
        <dbReference type="Proteomes" id="UP001149719"/>
    </source>
</evidence>
<dbReference type="Proteomes" id="UP001149719">
    <property type="component" value="Unassembled WGS sequence"/>
</dbReference>
<protein>
    <recommendedName>
        <fullName evidence="4">DUF4189 domain-containing protein</fullName>
    </recommendedName>
</protein>
<dbReference type="EMBL" id="JAPUBN010000020">
    <property type="protein sequence ID" value="MCZ2723150.1"/>
    <property type="molecule type" value="Genomic_DNA"/>
</dbReference>